<dbReference type="OrthoDB" id="9804603at2"/>
<dbReference type="Proteomes" id="UP000056252">
    <property type="component" value="Chromosome"/>
</dbReference>
<evidence type="ECO:0000256" key="4">
    <source>
        <dbReference type="ARBA" id="ARBA00023014"/>
    </source>
</evidence>
<dbReference type="STRING" id="76123.AS203_09515"/>
<dbReference type="EMBL" id="CP013195">
    <property type="protein sequence ID" value="ALO49954.1"/>
    <property type="molecule type" value="Genomic_DNA"/>
</dbReference>
<evidence type="ECO:0000313" key="6">
    <source>
        <dbReference type="EMBL" id="ALO49954.1"/>
    </source>
</evidence>
<dbReference type="GO" id="GO:0046872">
    <property type="term" value="F:metal ion binding"/>
    <property type="evidence" value="ECO:0007669"/>
    <property type="project" value="UniProtKB-KW"/>
</dbReference>
<dbReference type="KEGG" id="peo:AS203_09515"/>
<dbReference type="PROSITE" id="PS00198">
    <property type="entry name" value="4FE4S_FER_1"/>
    <property type="match status" value="2"/>
</dbReference>
<dbReference type="Gene3D" id="3.30.70.20">
    <property type="match status" value="1"/>
</dbReference>
<feature type="domain" description="4Fe-4S ferredoxin-type" evidence="5">
    <location>
        <begin position="6"/>
        <end position="35"/>
    </location>
</feature>
<accession>A0A0S2KPS4</accession>
<feature type="domain" description="4Fe-4S ferredoxin-type" evidence="5">
    <location>
        <begin position="43"/>
        <end position="73"/>
    </location>
</feature>
<proteinExistence type="predicted"/>
<gene>
    <name evidence="6" type="ORF">AS203_09515</name>
</gene>
<protein>
    <submittedName>
        <fullName evidence="6">Ferredoxin</fullName>
    </submittedName>
</protein>
<keyword evidence="7" id="KW-1185">Reference proteome</keyword>
<dbReference type="eggNOG" id="COG1146">
    <property type="taxonomic scope" value="Bacteria"/>
</dbReference>
<dbReference type="RefSeq" id="WP_025065462.1">
    <property type="nucleotide sequence ID" value="NZ_CAUPOR010000112.1"/>
</dbReference>
<evidence type="ECO:0000313" key="7">
    <source>
        <dbReference type="Proteomes" id="UP000056252"/>
    </source>
</evidence>
<dbReference type="PROSITE" id="PS51379">
    <property type="entry name" value="4FE4S_FER_2"/>
    <property type="match status" value="2"/>
</dbReference>
<dbReference type="AlphaFoldDB" id="A0A0S2KPS4"/>
<keyword evidence="1" id="KW-0004">4Fe-4S</keyword>
<dbReference type="InterPro" id="IPR050572">
    <property type="entry name" value="Fe-S_Ferredoxin"/>
</dbReference>
<dbReference type="PANTHER" id="PTHR43687:SF1">
    <property type="entry name" value="FERREDOXIN III"/>
    <property type="match status" value="1"/>
</dbReference>
<evidence type="ECO:0000256" key="1">
    <source>
        <dbReference type="ARBA" id="ARBA00022485"/>
    </source>
</evidence>
<sequence>MSKMKGAIVVDTDRCKGCSLCIEACPQDVIIMVQKRVNVHGYPYVETGSPDACTGCASCGIVCPDGCITVYRMKKED</sequence>
<keyword evidence="4" id="KW-0411">Iron-sulfur</keyword>
<reference evidence="7" key="1">
    <citation type="submission" date="2015-11" db="EMBL/GenBank/DDBJ databases">
        <authorList>
            <person name="Holder M.E."/>
            <person name="Ajami N.J."/>
            <person name="Petrosino J.F."/>
        </authorList>
    </citation>
    <scope>NUCLEOTIDE SEQUENCE [LARGE SCALE GENOMIC DNA]</scope>
    <source>
        <strain evidence="7">F0113</strain>
    </source>
</reference>
<dbReference type="InterPro" id="IPR017896">
    <property type="entry name" value="4Fe4S_Fe-S-bd"/>
</dbReference>
<dbReference type="Pfam" id="PF12838">
    <property type="entry name" value="Fer4_7"/>
    <property type="match status" value="1"/>
</dbReference>
<evidence type="ECO:0000256" key="3">
    <source>
        <dbReference type="ARBA" id="ARBA00023004"/>
    </source>
</evidence>
<evidence type="ECO:0000259" key="5">
    <source>
        <dbReference type="PROSITE" id="PS51379"/>
    </source>
</evidence>
<dbReference type="GO" id="GO:0051539">
    <property type="term" value="F:4 iron, 4 sulfur cluster binding"/>
    <property type="evidence" value="ECO:0007669"/>
    <property type="project" value="UniProtKB-KW"/>
</dbReference>
<evidence type="ECO:0000256" key="2">
    <source>
        <dbReference type="ARBA" id="ARBA00022723"/>
    </source>
</evidence>
<organism evidence="6 7">
    <name type="scientific">Hoylesella enoeca</name>
    <dbReference type="NCBI Taxonomy" id="76123"/>
    <lineage>
        <taxon>Bacteria</taxon>
        <taxon>Pseudomonadati</taxon>
        <taxon>Bacteroidota</taxon>
        <taxon>Bacteroidia</taxon>
        <taxon>Bacteroidales</taxon>
        <taxon>Prevotellaceae</taxon>
        <taxon>Hoylesella</taxon>
    </lineage>
</organism>
<dbReference type="InterPro" id="IPR017900">
    <property type="entry name" value="4Fe4S_Fe_S_CS"/>
</dbReference>
<keyword evidence="2" id="KW-0479">Metal-binding</keyword>
<dbReference type="PANTHER" id="PTHR43687">
    <property type="entry name" value="ADENYLYLSULFATE REDUCTASE, BETA SUBUNIT"/>
    <property type="match status" value="1"/>
</dbReference>
<dbReference type="SUPFAM" id="SSF54862">
    <property type="entry name" value="4Fe-4S ferredoxins"/>
    <property type="match status" value="1"/>
</dbReference>
<keyword evidence="3" id="KW-0408">Iron</keyword>
<name>A0A0S2KPS4_9BACT</name>